<dbReference type="Gene3D" id="3.40.50.1820">
    <property type="entry name" value="alpha/beta hydrolase"/>
    <property type="match status" value="1"/>
</dbReference>
<evidence type="ECO:0000313" key="8">
    <source>
        <dbReference type="Proteomes" id="UP000011116"/>
    </source>
</evidence>
<name>F2EB83_HORVV</name>
<comment type="similarity">
    <text evidence="1 2">Belongs to the AB hydrolase superfamily. Lipase family.</text>
</comment>
<dbReference type="GO" id="GO:0016298">
    <property type="term" value="F:lipase activity"/>
    <property type="evidence" value="ECO:0000318"/>
    <property type="project" value="GO_Central"/>
</dbReference>
<sequence>MILHHLMARNLFLISLLILSLVFKSCTAHSWRNYSSLDDVGPRCEPSSHPFGLCKTRAAAFGYPCEDHMVTTEDGYILSLKRIPHGVSKSTKNRTRIPVLLFHGLMVDSVSWVLGTPKQSLGFILADGGFDVWFANTRGTNSSRNHTSLTPDDPEYWNWTWDQLAAYDLPAVLQFVYDHTGGQKVHYIGHSLGTLIIIAAFSEHRLLHLVRSAVLLCPIAYLYKTKSKLTRLATQILLAEAFHFLGYREFNPVGPVSHEILLLICGDPEVDCYDLFTAVMGPDCCLNASTVCAFLQHATQSTSIKNLIHMSQMIRYEGVRRYDYGNALENMKHYNQPRPPLYDLSSIPTHIPMFLTHGGQDFLGDVPDTRHLLKTLVRTHDSNNMEVLYLPDYAHADFVIGYNAPQLVYGPIVDFLQRH</sequence>
<feature type="active site" description="Charge relay system" evidence="3">
    <location>
        <position position="395"/>
    </location>
</feature>
<dbReference type="GO" id="GO:0016042">
    <property type="term" value="P:lipid catabolic process"/>
    <property type="evidence" value="ECO:0007669"/>
    <property type="project" value="UniProtKB-KW"/>
</dbReference>
<dbReference type="PIRSF" id="PIRSF000862">
    <property type="entry name" value="Steryl_ester_lip"/>
    <property type="match status" value="1"/>
</dbReference>
<dbReference type="InterPro" id="IPR006693">
    <property type="entry name" value="AB_hydrolase_lipase"/>
</dbReference>
<feature type="domain" description="Partial AB-hydrolase lipase" evidence="5">
    <location>
        <begin position="58"/>
        <end position="114"/>
    </location>
</feature>
<keyword evidence="2" id="KW-0442">Lipid degradation</keyword>
<evidence type="ECO:0000256" key="1">
    <source>
        <dbReference type="ARBA" id="ARBA00010701"/>
    </source>
</evidence>
<evidence type="ECO:0000259" key="5">
    <source>
        <dbReference type="Pfam" id="PF04083"/>
    </source>
</evidence>
<dbReference type="Proteomes" id="UP000011116">
    <property type="component" value="Chromosome 7H"/>
</dbReference>
<feature type="active site" description="Nucleophile" evidence="3">
    <location>
        <position position="191"/>
    </location>
</feature>
<dbReference type="PaxDb" id="4513-MLOC_17953.9"/>
<dbReference type="InterPro" id="IPR025483">
    <property type="entry name" value="Lipase_euk"/>
</dbReference>
<keyword evidence="2" id="KW-0378">Hydrolase</keyword>
<dbReference type="ExpressionAtlas" id="F2EB83">
    <property type="expression patterns" value="baseline"/>
</dbReference>
<keyword evidence="4" id="KW-0732">Signal</keyword>
<proteinExistence type="evidence at transcript level"/>
<dbReference type="SUPFAM" id="SSF53474">
    <property type="entry name" value="alpha/beta-Hydrolases"/>
    <property type="match status" value="1"/>
</dbReference>
<accession>F2EB83</accession>
<dbReference type="eggNOG" id="KOG2624">
    <property type="taxonomic scope" value="Eukaryota"/>
</dbReference>
<dbReference type="GO" id="GO:0006629">
    <property type="term" value="P:lipid metabolic process"/>
    <property type="evidence" value="ECO:0000318"/>
    <property type="project" value="GO_Central"/>
</dbReference>
<evidence type="ECO:0000313" key="7">
    <source>
        <dbReference type="EnsemblPlants" id="HORVU.MOREX.r3.7HG0722300.1"/>
    </source>
</evidence>
<dbReference type="SMR" id="F2EB83"/>
<reference evidence="6" key="1">
    <citation type="journal article" date="2011" name="Plant Physiol.">
        <title>Comprehensive sequence analysis of 24,783 barley full-length cDNAs derived from 12 clone libraries.</title>
        <authorList>
            <person name="Matsumoto T."/>
            <person name="Tanaka T."/>
            <person name="Sakai H."/>
            <person name="Amano N."/>
            <person name="Kanamori H."/>
            <person name="Kurita K."/>
            <person name="Kikuta A."/>
            <person name="Kamiya K."/>
            <person name="Yamamoto M."/>
            <person name="Ikawa H."/>
            <person name="Fujii N."/>
            <person name="Hori K."/>
            <person name="Itoh T."/>
            <person name="Sato K."/>
        </authorList>
    </citation>
    <scope>NUCLEOTIDE SEQUENCE</scope>
    <source>
        <tissue evidence="6">Flower</tissue>
    </source>
</reference>
<dbReference type="PANTHER" id="PTHR11005">
    <property type="entry name" value="LYSOSOMAL ACID LIPASE-RELATED"/>
    <property type="match status" value="1"/>
</dbReference>
<dbReference type="AlphaFoldDB" id="F2EB83"/>
<dbReference type="Gramene" id="HORVU.MOREX.r3.7HG0722300.1">
    <property type="protein sequence ID" value="HORVU.MOREX.r3.7HG0722300.1"/>
    <property type="gene ID" value="HORVU.MOREX.r3.7HG0722300"/>
</dbReference>
<reference evidence="7" key="3">
    <citation type="submission" date="2020-10" db="EMBL/GenBank/DDBJ databases">
        <authorList>
            <person name="Scholz U."/>
            <person name="Mascher M."/>
            <person name="Fiebig A."/>
        </authorList>
    </citation>
    <scope>NUCLEOTIDE SEQUENCE [LARGE SCALE GENOMIC DNA]</scope>
    <source>
        <strain evidence="7">cv. Morex</strain>
    </source>
</reference>
<dbReference type="EMBL" id="AK373408">
    <property type="protein sequence ID" value="BAK04605.1"/>
    <property type="molecule type" value="mRNA"/>
</dbReference>
<dbReference type="STRING" id="112509.F2EB83"/>
<keyword evidence="8" id="KW-1185">Reference proteome</keyword>
<dbReference type="RefSeq" id="XP_044957986.1">
    <property type="nucleotide sequence ID" value="XM_045102051.1"/>
</dbReference>
<evidence type="ECO:0000256" key="2">
    <source>
        <dbReference type="PIRNR" id="PIRNR000862"/>
    </source>
</evidence>
<reference evidence="8" key="2">
    <citation type="journal article" date="2012" name="Nature">
        <title>A physical, genetic and functional sequence assembly of the barley genome.</title>
        <authorList>
            <consortium name="The International Barley Genome Sequencing Consortium"/>
            <person name="Mayer K.F."/>
            <person name="Waugh R."/>
            <person name="Brown J.W."/>
            <person name="Schulman A."/>
            <person name="Langridge P."/>
            <person name="Platzer M."/>
            <person name="Fincher G.B."/>
            <person name="Muehlbauer G.J."/>
            <person name="Sato K."/>
            <person name="Close T.J."/>
            <person name="Wise R.P."/>
            <person name="Stein N."/>
        </authorList>
    </citation>
    <scope>NUCLEOTIDE SEQUENCE [LARGE SCALE GENOMIC DNA]</scope>
    <source>
        <strain evidence="8">cv. Morex</strain>
    </source>
</reference>
<gene>
    <name evidence="7" type="primary">LOC123409063</name>
</gene>
<dbReference type="FunFam" id="3.40.50.1820:FF:000126">
    <property type="entry name" value="Lipase"/>
    <property type="match status" value="1"/>
</dbReference>
<dbReference type="GeneID" id="123409063"/>
<evidence type="ECO:0000256" key="4">
    <source>
        <dbReference type="SAM" id="SignalP"/>
    </source>
</evidence>
<dbReference type="Gramene" id="HORVU.MOREX.r2.7HG0598990.1">
    <property type="protein sequence ID" value="HORVU.MOREX.r2.7HG0598990.1"/>
    <property type="gene ID" value="HORVU.MOREX.r2.7HG0598990"/>
</dbReference>
<organism evidence="6">
    <name type="scientific">Hordeum vulgare subsp. vulgare</name>
    <name type="common">Domesticated barley</name>
    <dbReference type="NCBI Taxonomy" id="112509"/>
    <lineage>
        <taxon>Eukaryota</taxon>
        <taxon>Viridiplantae</taxon>
        <taxon>Streptophyta</taxon>
        <taxon>Embryophyta</taxon>
        <taxon>Tracheophyta</taxon>
        <taxon>Spermatophyta</taxon>
        <taxon>Magnoliopsida</taxon>
        <taxon>Liliopsida</taxon>
        <taxon>Poales</taxon>
        <taxon>Poaceae</taxon>
        <taxon>BOP clade</taxon>
        <taxon>Pooideae</taxon>
        <taxon>Triticodae</taxon>
        <taxon>Triticeae</taxon>
        <taxon>Hordeinae</taxon>
        <taxon>Hordeum</taxon>
    </lineage>
</organism>
<dbReference type="Pfam" id="PF04083">
    <property type="entry name" value="Abhydro_lipase"/>
    <property type="match status" value="1"/>
</dbReference>
<protein>
    <recommendedName>
        <fullName evidence="2">Lipase</fullName>
    </recommendedName>
</protein>
<dbReference type="ESTHER" id="horvd-f2eb83">
    <property type="family name" value="Acidic_Lipase"/>
</dbReference>
<feature type="chain" id="PRO_5015090889" description="Lipase" evidence="4">
    <location>
        <begin position="29"/>
        <end position="419"/>
    </location>
</feature>
<keyword evidence="2" id="KW-0443">Lipid metabolism</keyword>
<dbReference type="InterPro" id="IPR029058">
    <property type="entry name" value="AB_hydrolase_fold"/>
</dbReference>
<evidence type="ECO:0000313" key="6">
    <source>
        <dbReference type="EMBL" id="BAK04605.1"/>
    </source>
</evidence>
<dbReference type="EnsemblPlants" id="HORVU.MOREX.r3.7HG0722300.1">
    <property type="protein sequence ID" value="HORVU.MOREX.r3.7HG0722300.1"/>
    <property type="gene ID" value="HORVU.MOREX.r3.7HG0722300"/>
</dbReference>
<feature type="active site" description="Charge relay system" evidence="3">
    <location>
        <position position="361"/>
    </location>
</feature>
<feature type="signal peptide" evidence="4">
    <location>
        <begin position="1"/>
        <end position="28"/>
    </location>
</feature>
<reference evidence="7" key="4">
    <citation type="submission" date="2022-01" db="UniProtKB">
        <authorList>
            <consortium name="EnsemblPlants"/>
        </authorList>
    </citation>
    <scope>IDENTIFICATION</scope>
    <source>
        <strain evidence="7">subsp. vulgare</strain>
    </source>
</reference>
<evidence type="ECO:0000256" key="3">
    <source>
        <dbReference type="PIRSR" id="PIRSR000862-1"/>
    </source>
</evidence>